<organism evidence="1 2">
    <name type="scientific">Panagrolaimus sp. JU765</name>
    <dbReference type="NCBI Taxonomy" id="591449"/>
    <lineage>
        <taxon>Eukaryota</taxon>
        <taxon>Metazoa</taxon>
        <taxon>Ecdysozoa</taxon>
        <taxon>Nematoda</taxon>
        <taxon>Chromadorea</taxon>
        <taxon>Rhabditida</taxon>
        <taxon>Tylenchina</taxon>
        <taxon>Panagrolaimomorpha</taxon>
        <taxon>Panagrolaimoidea</taxon>
        <taxon>Panagrolaimidae</taxon>
        <taxon>Panagrolaimus</taxon>
    </lineage>
</organism>
<dbReference type="WBParaSite" id="JU765_v2.g15365.t1">
    <property type="protein sequence ID" value="JU765_v2.g15365.t1"/>
    <property type="gene ID" value="JU765_v2.g15365"/>
</dbReference>
<proteinExistence type="predicted"/>
<dbReference type="Proteomes" id="UP000887576">
    <property type="component" value="Unplaced"/>
</dbReference>
<evidence type="ECO:0000313" key="1">
    <source>
        <dbReference type="Proteomes" id="UP000887576"/>
    </source>
</evidence>
<protein>
    <submittedName>
        <fullName evidence="2">Protein FAM125A</fullName>
    </submittedName>
</protein>
<sequence length="267" mass="29802">MLQKSAEMDEELPIVSIVVIADQRRCPSGYVPILKTLDDGSDADLYKDSGWFSKTYRYLAVSRTISDPNTLEVVTDLLVINEREAIPAHFISVDFTVDSNEKALRKKFLCARFTPRNDALDAVTDIVIMSKSKRPPKGYTSAGDIDGLILCFKVSTIPETYARLSHSKSNPGTLYPDLPHKPSIDDSGYRHSTSDLELNNAVRNEVANFTIRMPKGIRGVDGIPFKLSAELENAARKKNAEDLPELIDPQISLNFDYNFATERQCVV</sequence>
<evidence type="ECO:0000313" key="2">
    <source>
        <dbReference type="WBParaSite" id="JU765_v2.g15365.t1"/>
    </source>
</evidence>
<name>A0AC34QDF4_9BILA</name>
<accession>A0AC34QDF4</accession>
<reference evidence="2" key="1">
    <citation type="submission" date="2022-11" db="UniProtKB">
        <authorList>
            <consortium name="WormBaseParasite"/>
        </authorList>
    </citation>
    <scope>IDENTIFICATION</scope>
</reference>